<dbReference type="PANTHER" id="PTHR38340:SF1">
    <property type="entry name" value="S-LAYER PROTEIN"/>
    <property type="match status" value="1"/>
</dbReference>
<keyword evidence="3" id="KW-0106">Calcium</keyword>
<evidence type="ECO:0008006" key="6">
    <source>
        <dbReference type="Google" id="ProtNLM"/>
    </source>
</evidence>
<reference evidence="5" key="1">
    <citation type="submission" date="2017-02" db="EMBL/GenBank/DDBJ databases">
        <authorList>
            <person name="Daims H."/>
        </authorList>
    </citation>
    <scope>NUCLEOTIDE SEQUENCE [LARGE SCALE GENOMIC DNA]</scope>
</reference>
<dbReference type="Pfam" id="PF00353">
    <property type="entry name" value="HemolysinCabind"/>
    <property type="match status" value="1"/>
</dbReference>
<evidence type="ECO:0000256" key="2">
    <source>
        <dbReference type="ARBA" id="ARBA00022525"/>
    </source>
</evidence>
<dbReference type="RefSeq" id="WP_087147083.1">
    <property type="nucleotide sequence ID" value="NZ_FUKJ01000209.1"/>
</dbReference>
<keyword evidence="2" id="KW-0964">Secreted</keyword>
<dbReference type="GO" id="GO:0005509">
    <property type="term" value="F:calcium ion binding"/>
    <property type="evidence" value="ECO:0007669"/>
    <property type="project" value="InterPro"/>
</dbReference>
<dbReference type="Gene3D" id="2.150.10.10">
    <property type="entry name" value="Serralysin-like metalloprotease, C-terminal"/>
    <property type="match status" value="2"/>
</dbReference>
<dbReference type="InterPro" id="IPR011049">
    <property type="entry name" value="Serralysin-like_metalloprot_C"/>
</dbReference>
<dbReference type="SUPFAM" id="SSF51120">
    <property type="entry name" value="beta-Roll"/>
    <property type="match status" value="2"/>
</dbReference>
<evidence type="ECO:0000313" key="5">
    <source>
        <dbReference type="Proteomes" id="UP000195442"/>
    </source>
</evidence>
<dbReference type="OrthoDB" id="7329412at2"/>
<dbReference type="GO" id="GO:0005576">
    <property type="term" value="C:extracellular region"/>
    <property type="evidence" value="ECO:0007669"/>
    <property type="project" value="UniProtKB-SubCell"/>
</dbReference>
<accession>A0A1R4H923</accession>
<dbReference type="InterPro" id="IPR050557">
    <property type="entry name" value="RTX_toxin/Mannuronan_C5-epim"/>
</dbReference>
<dbReference type="Proteomes" id="UP000195442">
    <property type="component" value="Unassembled WGS sequence"/>
</dbReference>
<evidence type="ECO:0000313" key="4">
    <source>
        <dbReference type="EMBL" id="SJM92696.1"/>
    </source>
</evidence>
<proteinExistence type="predicted"/>
<evidence type="ECO:0000256" key="1">
    <source>
        <dbReference type="ARBA" id="ARBA00004613"/>
    </source>
</evidence>
<dbReference type="EMBL" id="FUKJ01000209">
    <property type="protein sequence ID" value="SJM92696.1"/>
    <property type="molecule type" value="Genomic_DNA"/>
</dbReference>
<dbReference type="PANTHER" id="PTHR38340">
    <property type="entry name" value="S-LAYER PROTEIN"/>
    <property type="match status" value="1"/>
</dbReference>
<dbReference type="PRINTS" id="PR00313">
    <property type="entry name" value="CABNDNGRPT"/>
</dbReference>
<protein>
    <recommendedName>
        <fullName evidence="6">Peptidase C-terminal archaeal/bacterial domain-containing protein</fullName>
    </recommendedName>
</protein>
<keyword evidence="5" id="KW-1185">Reference proteome</keyword>
<organism evidence="4 5">
    <name type="scientific">Crenothrix polyspora</name>
    <dbReference type="NCBI Taxonomy" id="360316"/>
    <lineage>
        <taxon>Bacteria</taxon>
        <taxon>Pseudomonadati</taxon>
        <taxon>Pseudomonadota</taxon>
        <taxon>Gammaproteobacteria</taxon>
        <taxon>Methylococcales</taxon>
        <taxon>Crenotrichaceae</taxon>
        <taxon>Crenothrix</taxon>
    </lineage>
</organism>
<dbReference type="PROSITE" id="PS00330">
    <property type="entry name" value="HEMOLYSIN_CALCIUM"/>
    <property type="match status" value="2"/>
</dbReference>
<dbReference type="InterPro" id="IPR001343">
    <property type="entry name" value="Hemolysn_Ca-bd"/>
</dbReference>
<gene>
    <name evidence="4" type="ORF">CRENPOLYSF2_2870004</name>
</gene>
<name>A0A1R4H923_9GAMM</name>
<comment type="subcellular location">
    <subcellularLocation>
        <location evidence="1">Secreted</location>
    </subcellularLocation>
</comment>
<dbReference type="Gene3D" id="2.60.120.380">
    <property type="match status" value="3"/>
</dbReference>
<dbReference type="InterPro" id="IPR018511">
    <property type="entry name" value="Hemolysin-typ_Ca-bd_CS"/>
</dbReference>
<dbReference type="AlphaFoldDB" id="A0A1R4H923"/>
<evidence type="ECO:0000256" key="3">
    <source>
        <dbReference type="ARBA" id="ARBA00022837"/>
    </source>
</evidence>
<sequence length="978" mass="104235">MATPDDYTNKTLTQGKLTIAAMAASTLTAGDDYPDTVSTIKPTIIGDTATIPWRNDYPSDHDWIPVQLSAGKSYAIHGLYSAEQYLFDIDFNLYILIGYEIFMSLRDSDGKLIPHSVSNGNDFAFSISTSGVYYLDVSSVIFDSAYTVMPETLGIVTYKDDYAGNITSQGQLISPDKLSVSANGSIEANGDHDWFKVPLTAGKQYLFSAQSIKSLQGSLEFPLLHLYDTNGKALSTAQGAGKVLFTASASGNYYVDVASVVDHTISPDKSRGAYTLTATQRDDDYGNNRLTAGTFAMGDVDGILTLVQGNIETKGDHDWLKVTLLAGATYHFRINSTASTSNAGQLNTAQLALYDAKGVLIDKGTEIDAYTFILEYKPARSGVFYLDASDSATGRYTLNTVRYNDDYPGHPSHIKPLELGAVFSGVIEYPVDHDWIPVKLIAGTGYYVANRYSINEGDVPPPGLPGLSLRNAVGHLIPDIQPTDSFIAPYSGIFYLEASYFSSSIDYYELKLGSFAVNDDYSASRLTTGKLVLSSDNVYSVGGTWSPTSVNGGYYYGGGDSNISSWQDSDWFKVSLHAGQQYTVVLFIKDSGAIIAESGVSVLDATGKIVKPVAFSDDSISFVAPRTGTYYLNAHVDQSNAFDKDTLYTLIGQQGVPGTAKNDVMTGGAGGDLLYGRGGNDTLSGGAGGDILNGGTGKDVMIGGVGNDRYFVDDKGDSVKETSTIPTEKDIAFSTISYTLPANVEYLVLSADSGKTILGTGNALNNTLVGQSTLLTGSTEILKGRAGDDTLINKNYGDQQRYLYGEAGNDKLSGYGHLIGGTGKDTYDIKGDNTTVTIAQSDSLPTGFDVIKGFSLASDPAYANRLDLNSNHIAKNVASVNGKDVGAIHSHHISKGLISFDDLNKYTAPLAITADKIADVLKYLQANITKPGDTVAFVAGHDTYVFQDGGSVDTLVQLVGVAAEGIHNTAVKGAIFLV</sequence>